<gene>
    <name evidence="2" type="ordered locus">Desti_4564</name>
</gene>
<dbReference type="Pfam" id="PF00535">
    <property type="entry name" value="Glycos_transf_2"/>
    <property type="match status" value="1"/>
</dbReference>
<evidence type="ECO:0000313" key="3">
    <source>
        <dbReference type="Proteomes" id="UP000006055"/>
    </source>
</evidence>
<dbReference type="KEGG" id="dti:Desti_4564"/>
<reference evidence="3" key="1">
    <citation type="submission" date="2012-06" db="EMBL/GenBank/DDBJ databases">
        <title>Complete sequence of chromosome of Desulfomonile tiedjei DSM 6799.</title>
        <authorList>
            <person name="Lucas S."/>
            <person name="Copeland A."/>
            <person name="Lapidus A."/>
            <person name="Glavina del Rio T."/>
            <person name="Dalin E."/>
            <person name="Tice H."/>
            <person name="Bruce D."/>
            <person name="Goodwin L."/>
            <person name="Pitluck S."/>
            <person name="Peters L."/>
            <person name="Ovchinnikova G."/>
            <person name="Zeytun A."/>
            <person name="Lu M."/>
            <person name="Kyrpides N."/>
            <person name="Mavromatis K."/>
            <person name="Ivanova N."/>
            <person name="Brettin T."/>
            <person name="Detter J.C."/>
            <person name="Han C."/>
            <person name="Larimer F."/>
            <person name="Land M."/>
            <person name="Hauser L."/>
            <person name="Markowitz V."/>
            <person name="Cheng J.-F."/>
            <person name="Hugenholtz P."/>
            <person name="Woyke T."/>
            <person name="Wu D."/>
            <person name="Spring S."/>
            <person name="Schroeder M."/>
            <person name="Brambilla E."/>
            <person name="Klenk H.-P."/>
            <person name="Eisen J.A."/>
        </authorList>
    </citation>
    <scope>NUCLEOTIDE SEQUENCE [LARGE SCALE GENOMIC DNA]</scope>
    <source>
        <strain evidence="3">ATCC 49306 / DSM 6799 / DCB-1</strain>
    </source>
</reference>
<dbReference type="AlphaFoldDB" id="I4CCA0"/>
<dbReference type="HOGENOM" id="CLU_025996_0_9_7"/>
<evidence type="ECO:0000259" key="1">
    <source>
        <dbReference type="Pfam" id="PF00535"/>
    </source>
</evidence>
<dbReference type="CDD" id="cd00761">
    <property type="entry name" value="Glyco_tranf_GTA_type"/>
    <property type="match status" value="1"/>
</dbReference>
<dbReference type="EMBL" id="CP003360">
    <property type="protein sequence ID" value="AFM27191.1"/>
    <property type="molecule type" value="Genomic_DNA"/>
</dbReference>
<dbReference type="Proteomes" id="UP000006055">
    <property type="component" value="Chromosome"/>
</dbReference>
<keyword evidence="3" id="KW-1185">Reference proteome</keyword>
<evidence type="ECO:0000313" key="2">
    <source>
        <dbReference type="EMBL" id="AFM27191.1"/>
    </source>
</evidence>
<proteinExistence type="predicted"/>
<dbReference type="SUPFAM" id="SSF53448">
    <property type="entry name" value="Nucleotide-diphospho-sugar transferases"/>
    <property type="match status" value="1"/>
</dbReference>
<dbReference type="RefSeq" id="WP_014812303.1">
    <property type="nucleotide sequence ID" value="NC_018025.1"/>
</dbReference>
<dbReference type="PANTHER" id="PTHR22916">
    <property type="entry name" value="GLYCOSYLTRANSFERASE"/>
    <property type="match status" value="1"/>
</dbReference>
<accession>I4CCA0</accession>
<name>I4CCA0_DESTA</name>
<dbReference type="Gene3D" id="3.90.550.10">
    <property type="entry name" value="Spore Coat Polysaccharide Biosynthesis Protein SpsA, Chain A"/>
    <property type="match status" value="1"/>
</dbReference>
<feature type="domain" description="Glycosyltransferase 2-like" evidence="1">
    <location>
        <begin position="6"/>
        <end position="125"/>
    </location>
</feature>
<dbReference type="STRING" id="706587.Desti_4564"/>
<dbReference type="PANTHER" id="PTHR22916:SF3">
    <property type="entry name" value="UDP-GLCNAC:BETAGAL BETA-1,3-N-ACETYLGLUCOSAMINYLTRANSFERASE-LIKE PROTEIN 1"/>
    <property type="match status" value="1"/>
</dbReference>
<organism evidence="2 3">
    <name type="scientific">Desulfomonile tiedjei (strain ATCC 49306 / DSM 6799 / DCB-1)</name>
    <dbReference type="NCBI Taxonomy" id="706587"/>
    <lineage>
        <taxon>Bacteria</taxon>
        <taxon>Pseudomonadati</taxon>
        <taxon>Thermodesulfobacteriota</taxon>
        <taxon>Desulfomonilia</taxon>
        <taxon>Desulfomonilales</taxon>
        <taxon>Desulfomonilaceae</taxon>
        <taxon>Desulfomonile</taxon>
    </lineage>
</organism>
<protein>
    <submittedName>
        <fullName evidence="2">Glycosyl transferase</fullName>
    </submittedName>
</protein>
<dbReference type="OrthoDB" id="5291101at2"/>
<sequence>MPPLVSIIICIYNSVATLNWALASVLAQTYEEWEAIIVDDGSTDSPDVLVREIKDERIRFFRLPRNVGRGAARNFALTKIRGPYMTILDGDDWLYPSKLQSQVQIMESEYKLILCSSPLVFVKVDNSLSGISGSTRDFCDKIVIGESRPHWIYVPFPSSLMRSSEAKKIGFNEDLRRSEDFDFLIKLLWGQPFYLMARPLYSYRIEEELTANSSMIAAKESLQSCRQTLKQYETEFPITARYMMLQSYGLLARTFLRRKLRIPSHPRQANEQETRDFEDARGLVALRAGDFFNRV</sequence>
<dbReference type="GO" id="GO:0016758">
    <property type="term" value="F:hexosyltransferase activity"/>
    <property type="evidence" value="ECO:0007669"/>
    <property type="project" value="UniProtKB-ARBA"/>
</dbReference>
<dbReference type="eggNOG" id="COG1215">
    <property type="taxonomic scope" value="Bacteria"/>
</dbReference>
<dbReference type="InterPro" id="IPR001173">
    <property type="entry name" value="Glyco_trans_2-like"/>
</dbReference>
<dbReference type="InterPro" id="IPR029044">
    <property type="entry name" value="Nucleotide-diphossugar_trans"/>
</dbReference>
<keyword evidence="2" id="KW-0808">Transferase</keyword>